<evidence type="ECO:0000256" key="1">
    <source>
        <dbReference type="ARBA" id="ARBA00023122"/>
    </source>
</evidence>
<feature type="domain" description="CBS" evidence="3">
    <location>
        <begin position="10"/>
        <end position="68"/>
    </location>
</feature>
<dbReference type="PANTHER" id="PTHR43080:SF2">
    <property type="entry name" value="CBS DOMAIN-CONTAINING PROTEIN"/>
    <property type="match status" value="1"/>
</dbReference>
<evidence type="ECO:0000259" key="3">
    <source>
        <dbReference type="PROSITE" id="PS51371"/>
    </source>
</evidence>
<evidence type="ECO:0000313" key="5">
    <source>
        <dbReference type="Proteomes" id="UP000034137"/>
    </source>
</evidence>
<protein>
    <recommendedName>
        <fullName evidence="3">CBS domain-containing protein</fullName>
    </recommendedName>
</protein>
<dbReference type="SUPFAM" id="SSF54631">
    <property type="entry name" value="CBS-domain pair"/>
    <property type="match status" value="1"/>
</dbReference>
<accession>A0A0G0T3Q9</accession>
<dbReference type="Gene3D" id="3.10.580.10">
    <property type="entry name" value="CBS-domain"/>
    <property type="match status" value="1"/>
</dbReference>
<dbReference type="AlphaFoldDB" id="A0A0G0T3Q9"/>
<dbReference type="InterPro" id="IPR051257">
    <property type="entry name" value="Diverse_CBS-Domain"/>
</dbReference>
<dbReference type="PANTHER" id="PTHR43080">
    <property type="entry name" value="CBS DOMAIN-CONTAINING PROTEIN CBSX3, MITOCHONDRIAL"/>
    <property type="match status" value="1"/>
</dbReference>
<organism evidence="4 5">
    <name type="scientific">Candidatus Falkowbacteria bacterium GW2011_GWF2_39_8</name>
    <dbReference type="NCBI Taxonomy" id="1618642"/>
    <lineage>
        <taxon>Bacteria</taxon>
        <taxon>Candidatus Falkowiibacteriota</taxon>
    </lineage>
</organism>
<dbReference type="EMBL" id="LBXO01000033">
    <property type="protein sequence ID" value="KKR32477.1"/>
    <property type="molecule type" value="Genomic_DNA"/>
</dbReference>
<dbReference type="PROSITE" id="PS51371">
    <property type="entry name" value="CBS"/>
    <property type="match status" value="2"/>
</dbReference>
<dbReference type="SMART" id="SM00116">
    <property type="entry name" value="CBS"/>
    <property type="match status" value="2"/>
</dbReference>
<dbReference type="InterPro" id="IPR046342">
    <property type="entry name" value="CBS_dom_sf"/>
</dbReference>
<name>A0A0G0T3Q9_9BACT</name>
<dbReference type="Pfam" id="PF00571">
    <property type="entry name" value="CBS"/>
    <property type="match status" value="2"/>
</dbReference>
<gene>
    <name evidence="4" type="ORF">UT64_C0033G0011</name>
</gene>
<feature type="domain" description="CBS" evidence="3">
    <location>
        <begin position="102"/>
        <end position="152"/>
    </location>
</feature>
<proteinExistence type="predicted"/>
<evidence type="ECO:0000256" key="2">
    <source>
        <dbReference type="PROSITE-ProRule" id="PRU00703"/>
    </source>
</evidence>
<dbReference type="InterPro" id="IPR000644">
    <property type="entry name" value="CBS_dom"/>
</dbReference>
<keyword evidence="1 2" id="KW-0129">CBS domain</keyword>
<evidence type="ECO:0000313" key="4">
    <source>
        <dbReference type="EMBL" id="KKR32477.1"/>
    </source>
</evidence>
<dbReference type="Proteomes" id="UP000034137">
    <property type="component" value="Unassembled WGS sequence"/>
</dbReference>
<reference evidence="4 5" key="1">
    <citation type="journal article" date="2015" name="Nature">
        <title>rRNA introns, odd ribosomes, and small enigmatic genomes across a large radiation of phyla.</title>
        <authorList>
            <person name="Brown C.T."/>
            <person name="Hug L.A."/>
            <person name="Thomas B.C."/>
            <person name="Sharon I."/>
            <person name="Castelle C.J."/>
            <person name="Singh A."/>
            <person name="Wilkins M.J."/>
            <person name="Williams K.H."/>
            <person name="Banfield J.F."/>
        </authorList>
    </citation>
    <scope>NUCLEOTIDE SEQUENCE [LARGE SCALE GENOMIC DNA]</scope>
</reference>
<comment type="caution">
    <text evidence="4">The sequence shown here is derived from an EMBL/GenBank/DDBJ whole genome shotgun (WGS) entry which is preliminary data.</text>
</comment>
<sequence length="152" mass="17203">MRNLKVKDIMVKKVFSAGVDDSVLKIARVLEKKKIHAMPVVDKKNKVVGIIAETDFYLKNGLDFHIPTYINFIKQSNFHKADKIKESPEAQAIFLAKVSDIMTSDCFVIPDSLEIKELLEIFKSRKLYTIPVVNKTNSLIGIVTIADIIKLL</sequence>